<dbReference type="Proteomes" id="UP000215459">
    <property type="component" value="Unassembled WGS sequence"/>
</dbReference>
<protein>
    <submittedName>
        <fullName evidence="1">Uncharacterized protein</fullName>
    </submittedName>
</protein>
<organism evidence="1 2">
    <name type="scientific">Paludifilum halophilum</name>
    <dbReference type="NCBI Taxonomy" id="1642702"/>
    <lineage>
        <taxon>Bacteria</taxon>
        <taxon>Bacillati</taxon>
        <taxon>Bacillota</taxon>
        <taxon>Bacilli</taxon>
        <taxon>Bacillales</taxon>
        <taxon>Thermoactinomycetaceae</taxon>
        <taxon>Paludifilum</taxon>
    </lineage>
</organism>
<dbReference type="RefSeq" id="WP_094265840.1">
    <property type="nucleotide sequence ID" value="NZ_NOWF01000014.1"/>
</dbReference>
<gene>
    <name evidence="1" type="ORF">CHM34_17135</name>
</gene>
<dbReference type="AlphaFoldDB" id="A0A235B1V4"/>
<accession>A0A235B1V4</accession>
<evidence type="ECO:0000313" key="2">
    <source>
        <dbReference type="Proteomes" id="UP000215459"/>
    </source>
</evidence>
<dbReference type="EMBL" id="NOWF01000014">
    <property type="protein sequence ID" value="OYD06288.1"/>
    <property type="molecule type" value="Genomic_DNA"/>
</dbReference>
<reference evidence="1 2" key="1">
    <citation type="submission" date="2017-07" db="EMBL/GenBank/DDBJ databases">
        <title>The genome sequence of Paludifilum halophilum highlights mechanisms for microbial adaptation to high salt environemnts.</title>
        <authorList>
            <person name="Belbahri L."/>
        </authorList>
    </citation>
    <scope>NUCLEOTIDE SEQUENCE [LARGE SCALE GENOMIC DNA]</scope>
    <source>
        <strain evidence="1 2">DSM 102817</strain>
    </source>
</reference>
<proteinExistence type="predicted"/>
<name>A0A235B1V4_9BACL</name>
<sequence>MSKMEKSRNHLEKALQLKGETRALALDIKRKTERKLSEIHADVKLTEVGKSEARLEAQELAAVEASRRALNLQQGVRANLAMAKKAAQEVVNRKVKKPSADQVERFQRELNRVKTSLMLEREGKKALDSLTGS</sequence>
<evidence type="ECO:0000313" key="1">
    <source>
        <dbReference type="EMBL" id="OYD06288.1"/>
    </source>
</evidence>
<keyword evidence="2" id="KW-1185">Reference proteome</keyword>
<comment type="caution">
    <text evidence="1">The sequence shown here is derived from an EMBL/GenBank/DDBJ whole genome shotgun (WGS) entry which is preliminary data.</text>
</comment>